<dbReference type="PROSITE" id="PS50283">
    <property type="entry name" value="NA_SOLUT_SYMP_3"/>
    <property type="match status" value="1"/>
</dbReference>
<dbReference type="GO" id="GO:0005886">
    <property type="term" value="C:plasma membrane"/>
    <property type="evidence" value="ECO:0007669"/>
    <property type="project" value="TreeGrafter"/>
</dbReference>
<feature type="transmembrane region" description="Helical" evidence="7">
    <location>
        <begin position="87"/>
        <end position="110"/>
    </location>
</feature>
<evidence type="ECO:0000256" key="2">
    <source>
        <dbReference type="ARBA" id="ARBA00006434"/>
    </source>
</evidence>
<dbReference type="Gene3D" id="1.20.1730.10">
    <property type="entry name" value="Sodium/glucose cotransporter"/>
    <property type="match status" value="1"/>
</dbReference>
<dbReference type="PANTHER" id="PTHR48086:SF10">
    <property type="entry name" value="AGR155CP"/>
    <property type="match status" value="1"/>
</dbReference>
<comment type="subcellular location">
    <subcellularLocation>
        <location evidence="1">Membrane</location>
        <topology evidence="1">Multi-pass membrane protein</topology>
    </subcellularLocation>
</comment>
<feature type="transmembrane region" description="Helical" evidence="7">
    <location>
        <begin position="122"/>
        <end position="153"/>
    </location>
</feature>
<feature type="transmembrane region" description="Helical" evidence="7">
    <location>
        <begin position="214"/>
        <end position="234"/>
    </location>
</feature>
<dbReference type="Proteomes" id="UP000030854">
    <property type="component" value="Unassembled WGS sequence"/>
</dbReference>
<evidence type="ECO:0000256" key="3">
    <source>
        <dbReference type="ARBA" id="ARBA00022448"/>
    </source>
</evidence>
<evidence type="ECO:0000313" key="9">
    <source>
        <dbReference type="Proteomes" id="UP000030854"/>
    </source>
</evidence>
<comment type="similarity">
    <text evidence="2">Belongs to the sodium:solute symporter (SSF) (TC 2.A.21) family.</text>
</comment>
<protein>
    <submittedName>
        <fullName evidence="8">Putative urea transporter</fullName>
    </submittedName>
</protein>
<gene>
    <name evidence="8" type="ORF">EV44_g5907</name>
</gene>
<organism evidence="8 9">
    <name type="scientific">Uncinula necator</name>
    <name type="common">Grape powdery mildew</name>
    <dbReference type="NCBI Taxonomy" id="52586"/>
    <lineage>
        <taxon>Eukaryota</taxon>
        <taxon>Fungi</taxon>
        <taxon>Dikarya</taxon>
        <taxon>Ascomycota</taxon>
        <taxon>Pezizomycotina</taxon>
        <taxon>Leotiomycetes</taxon>
        <taxon>Erysiphales</taxon>
        <taxon>Erysiphaceae</taxon>
        <taxon>Erysiphe</taxon>
    </lineage>
</organism>
<feature type="transmembrane region" description="Helical" evidence="7">
    <location>
        <begin position="173"/>
        <end position="193"/>
    </location>
</feature>
<sequence length="347" mass="37654">MVAELSAIQQIMTALTGIDGLRFVIIECTITTIYTALGGFQISFITDNIQGAMVVGLIFIATVTIGFETKVDKQLVDSSGLTKSSLLGWQLLYILPMAILTNDFFLSSFWIRAFASKTDKDLWIGVTIAAIVVFIILTLVGSTGLIACWTGAFDPANPDQDSSIAFFYLLEQLPIWIIGIVLVMVVTLSTAAFDSLQSAMISTISNDLFRNELSIWWIRVSVVVLIIPVVVIAIKAPSILQIYLISDLISASTIPLLMLGLSGRFKFLRGADVIIGGLAGILSVFVFGWIYFGSMQQGIKLILLQDGFYANDWSVFGAFIAAPLGGILIGLCSSCARRSFELVKGRC</sequence>
<comment type="caution">
    <text evidence="8">The sequence shown here is derived from an EMBL/GenBank/DDBJ whole genome shotgun (WGS) entry which is preliminary data.</text>
</comment>
<dbReference type="GO" id="GO:0015606">
    <property type="term" value="F:spermidine transmembrane transporter activity"/>
    <property type="evidence" value="ECO:0007669"/>
    <property type="project" value="TreeGrafter"/>
</dbReference>
<feature type="transmembrane region" description="Helical" evidence="7">
    <location>
        <begin position="273"/>
        <end position="293"/>
    </location>
</feature>
<dbReference type="OMA" id="WWTAFEV"/>
<dbReference type="AlphaFoldDB" id="A0A0B1P9X3"/>
<keyword evidence="3" id="KW-0813">Transport</keyword>
<dbReference type="PANTHER" id="PTHR48086">
    <property type="entry name" value="SODIUM/PROLINE SYMPORTER-RELATED"/>
    <property type="match status" value="1"/>
</dbReference>
<reference evidence="8 9" key="1">
    <citation type="journal article" date="2014" name="BMC Genomics">
        <title>Adaptive genomic structural variation in the grape powdery mildew pathogen, Erysiphe necator.</title>
        <authorList>
            <person name="Jones L."/>
            <person name="Riaz S."/>
            <person name="Morales-Cruz A."/>
            <person name="Amrine K.C."/>
            <person name="McGuire B."/>
            <person name="Gubler W.D."/>
            <person name="Walker M.A."/>
            <person name="Cantu D."/>
        </authorList>
    </citation>
    <scope>NUCLEOTIDE SEQUENCE [LARGE SCALE GENOMIC DNA]</scope>
    <source>
        <strain evidence="9">c</strain>
    </source>
</reference>
<accession>A0A0B1P9X3</accession>
<evidence type="ECO:0000256" key="4">
    <source>
        <dbReference type="ARBA" id="ARBA00022692"/>
    </source>
</evidence>
<name>A0A0B1P9X3_UNCNE</name>
<dbReference type="HOGENOM" id="CLU_023225_0_0_1"/>
<evidence type="ECO:0000256" key="7">
    <source>
        <dbReference type="SAM" id="Phobius"/>
    </source>
</evidence>
<keyword evidence="4 7" id="KW-0812">Transmembrane</keyword>
<dbReference type="InterPro" id="IPR050277">
    <property type="entry name" value="Sodium:Solute_Symporter"/>
</dbReference>
<dbReference type="InterPro" id="IPR001734">
    <property type="entry name" value="Na/solute_symporter"/>
</dbReference>
<evidence type="ECO:0000256" key="6">
    <source>
        <dbReference type="ARBA" id="ARBA00023136"/>
    </source>
</evidence>
<feature type="transmembrane region" description="Helical" evidence="7">
    <location>
        <begin position="20"/>
        <end position="37"/>
    </location>
</feature>
<dbReference type="EMBL" id="JNVN01000376">
    <property type="protein sequence ID" value="KHJ35492.1"/>
    <property type="molecule type" value="Genomic_DNA"/>
</dbReference>
<keyword evidence="6 7" id="KW-0472">Membrane</keyword>
<evidence type="ECO:0000256" key="5">
    <source>
        <dbReference type="ARBA" id="ARBA00022989"/>
    </source>
</evidence>
<dbReference type="STRING" id="52586.A0A0B1P9X3"/>
<dbReference type="InterPro" id="IPR038377">
    <property type="entry name" value="Na/Glc_symporter_sf"/>
</dbReference>
<evidence type="ECO:0000313" key="8">
    <source>
        <dbReference type="EMBL" id="KHJ35492.1"/>
    </source>
</evidence>
<keyword evidence="5 7" id="KW-1133">Transmembrane helix</keyword>
<feature type="transmembrane region" description="Helical" evidence="7">
    <location>
        <begin position="49"/>
        <end position="67"/>
    </location>
</feature>
<proteinExistence type="inferred from homology"/>
<keyword evidence="9" id="KW-1185">Reference proteome</keyword>
<feature type="transmembrane region" description="Helical" evidence="7">
    <location>
        <begin position="240"/>
        <end position="261"/>
    </location>
</feature>
<feature type="transmembrane region" description="Helical" evidence="7">
    <location>
        <begin position="313"/>
        <end position="336"/>
    </location>
</feature>
<evidence type="ECO:0000256" key="1">
    <source>
        <dbReference type="ARBA" id="ARBA00004141"/>
    </source>
</evidence>